<accession>A0A2K9NN49</accession>
<evidence type="ECO:0000256" key="1">
    <source>
        <dbReference type="ARBA" id="ARBA00022737"/>
    </source>
</evidence>
<dbReference type="InterPro" id="IPR050498">
    <property type="entry name" value="Ycf3"/>
</dbReference>
<dbReference type="InterPro" id="IPR011990">
    <property type="entry name" value="TPR-like_helical_dom_sf"/>
</dbReference>
<dbReference type="PANTHER" id="PTHR44858:SF1">
    <property type="entry name" value="UDP-N-ACETYLGLUCOSAMINE--PEPTIDE N-ACETYLGLUCOSAMINYLTRANSFERASE SPINDLY-RELATED"/>
    <property type="match status" value="1"/>
</dbReference>
<feature type="signal peptide" evidence="4">
    <location>
        <begin position="1"/>
        <end position="16"/>
    </location>
</feature>
<dbReference type="InterPro" id="IPR019734">
    <property type="entry name" value="TPR_rpt"/>
</dbReference>
<evidence type="ECO:0000256" key="4">
    <source>
        <dbReference type="SAM" id="SignalP"/>
    </source>
</evidence>
<dbReference type="PROSITE" id="PS51257">
    <property type="entry name" value="PROKAR_LIPOPROTEIN"/>
    <property type="match status" value="1"/>
</dbReference>
<proteinExistence type="predicted"/>
<dbReference type="Pfam" id="PF13181">
    <property type="entry name" value="TPR_8"/>
    <property type="match status" value="1"/>
</dbReference>
<dbReference type="AlphaFoldDB" id="A0A2K9NN49"/>
<dbReference type="KEGG" id="bsto:C0V70_02170"/>
<evidence type="ECO:0000313" key="5">
    <source>
        <dbReference type="EMBL" id="AUN96930.1"/>
    </source>
</evidence>
<protein>
    <submittedName>
        <fullName evidence="5">Uncharacterized protein</fullName>
    </submittedName>
</protein>
<keyword evidence="4" id="KW-0732">Signal</keyword>
<name>A0A2K9NN49_BACTC</name>
<dbReference type="RefSeq" id="WP_102242225.1">
    <property type="nucleotide sequence ID" value="NZ_CP025704.1"/>
</dbReference>
<reference evidence="5 6" key="1">
    <citation type="submission" date="2018-01" db="EMBL/GenBank/DDBJ databases">
        <title>Complete genome sequence of Bacteriovorax stolpii DSM12778.</title>
        <authorList>
            <person name="Tang B."/>
            <person name="Chang J."/>
        </authorList>
    </citation>
    <scope>NUCLEOTIDE SEQUENCE [LARGE SCALE GENOMIC DNA]</scope>
    <source>
        <strain evidence="5 6">DSM 12778</strain>
    </source>
</reference>
<feature type="compositionally biased region" description="Polar residues" evidence="3">
    <location>
        <begin position="257"/>
        <end position="268"/>
    </location>
</feature>
<dbReference type="Pfam" id="PF14559">
    <property type="entry name" value="TPR_19"/>
    <property type="match status" value="1"/>
</dbReference>
<dbReference type="PANTHER" id="PTHR44858">
    <property type="entry name" value="TETRATRICOPEPTIDE REPEAT PROTEIN 6"/>
    <property type="match status" value="1"/>
</dbReference>
<keyword evidence="1" id="KW-0677">Repeat</keyword>
<sequence>MLKKALCLTLTTLAVASCSSNQLKDQTVEEKKAEVYYGRGTEDLISKNYAQALTYLTQARDLNPKDSQIRNNLGMAYYFREQPVLAENELKEAISLDPKNSDARINLGSLYMEKNRLKEAREQFERVEKDLTFNNQFRNYYNLGILSLKEGDRRSAFEYLAKSVKEREDYCAAHYKLGEMYAEEYRFSQALEAFKNAGKGTCVKEPAPYYQQALTLINLNKPAEAKRKLIEITDKFPSTRFSSMAVAQLRKLESMPEGQSSTRASQTEVIKESRAVETPNF</sequence>
<feature type="chain" id="PRO_5044005696" evidence="4">
    <location>
        <begin position="17"/>
        <end position="281"/>
    </location>
</feature>
<dbReference type="Gene3D" id="1.25.40.10">
    <property type="entry name" value="Tetratricopeptide repeat domain"/>
    <property type="match status" value="2"/>
</dbReference>
<dbReference type="EMBL" id="CP025704">
    <property type="protein sequence ID" value="AUN96930.1"/>
    <property type="molecule type" value="Genomic_DNA"/>
</dbReference>
<evidence type="ECO:0000256" key="3">
    <source>
        <dbReference type="SAM" id="MobiDB-lite"/>
    </source>
</evidence>
<gene>
    <name evidence="5" type="ORF">C0V70_02170</name>
</gene>
<dbReference type="Proteomes" id="UP000235584">
    <property type="component" value="Chromosome"/>
</dbReference>
<evidence type="ECO:0000313" key="6">
    <source>
        <dbReference type="Proteomes" id="UP000235584"/>
    </source>
</evidence>
<dbReference type="SMART" id="SM00028">
    <property type="entry name" value="TPR"/>
    <property type="match status" value="5"/>
</dbReference>
<organism evidence="5 6">
    <name type="scientific">Bacteriovorax stolpii</name>
    <name type="common">Bdellovibrio stolpii</name>
    <dbReference type="NCBI Taxonomy" id="960"/>
    <lineage>
        <taxon>Bacteria</taxon>
        <taxon>Pseudomonadati</taxon>
        <taxon>Bdellovibrionota</taxon>
        <taxon>Bacteriovoracia</taxon>
        <taxon>Bacteriovoracales</taxon>
        <taxon>Bacteriovoracaceae</taxon>
        <taxon>Bacteriovorax</taxon>
    </lineage>
</organism>
<dbReference type="SUPFAM" id="SSF48452">
    <property type="entry name" value="TPR-like"/>
    <property type="match status" value="1"/>
</dbReference>
<evidence type="ECO:0000256" key="2">
    <source>
        <dbReference type="ARBA" id="ARBA00022803"/>
    </source>
</evidence>
<keyword evidence="6" id="KW-1185">Reference proteome</keyword>
<keyword evidence="2" id="KW-0802">TPR repeat</keyword>
<feature type="region of interest" description="Disordered" evidence="3">
    <location>
        <begin position="253"/>
        <end position="281"/>
    </location>
</feature>
<dbReference type="PROSITE" id="PS50005">
    <property type="entry name" value="TPR"/>
    <property type="match status" value="2"/>
</dbReference>
<dbReference type="Pfam" id="PF13432">
    <property type="entry name" value="TPR_16"/>
    <property type="match status" value="1"/>
</dbReference>